<proteinExistence type="predicted"/>
<protein>
    <submittedName>
        <fullName evidence="3">Uncharacterized protein</fullName>
    </submittedName>
</protein>
<evidence type="ECO:0000256" key="2">
    <source>
        <dbReference type="SAM" id="SignalP"/>
    </source>
</evidence>
<name>A0A2A2JTS6_9BILA</name>
<reference evidence="3 4" key="1">
    <citation type="journal article" date="2017" name="Curr. Biol.">
        <title>Genome architecture and evolution of a unichromosomal asexual nematode.</title>
        <authorList>
            <person name="Fradin H."/>
            <person name="Zegar C."/>
            <person name="Gutwein M."/>
            <person name="Lucas J."/>
            <person name="Kovtun M."/>
            <person name="Corcoran D."/>
            <person name="Baugh L.R."/>
            <person name="Kiontke K."/>
            <person name="Gunsalus K."/>
            <person name="Fitch D.H."/>
            <person name="Piano F."/>
        </authorList>
    </citation>
    <scope>NUCLEOTIDE SEQUENCE [LARGE SCALE GENOMIC DNA]</scope>
    <source>
        <strain evidence="3">PF1309</strain>
    </source>
</reference>
<feature type="signal peptide" evidence="2">
    <location>
        <begin position="1"/>
        <end position="16"/>
    </location>
</feature>
<evidence type="ECO:0000313" key="4">
    <source>
        <dbReference type="Proteomes" id="UP000218231"/>
    </source>
</evidence>
<evidence type="ECO:0000313" key="3">
    <source>
        <dbReference type="EMBL" id="PAV65077.1"/>
    </source>
</evidence>
<feature type="chain" id="PRO_5012064642" evidence="2">
    <location>
        <begin position="17"/>
        <end position="109"/>
    </location>
</feature>
<feature type="region of interest" description="Disordered" evidence="1">
    <location>
        <begin position="86"/>
        <end position="109"/>
    </location>
</feature>
<keyword evidence="2" id="KW-0732">Signal</keyword>
<keyword evidence="4" id="KW-1185">Reference proteome</keyword>
<sequence>MNVALLISIFIHLSRAYNQLDEKARILEDSFERDISALDTLIDEIEAGRLSVERKSTTHKPRIFNRNHHRTATNRPISVFKDRVSIRPKSSEEYDQDENRMGHMSMNER</sequence>
<comment type="caution">
    <text evidence="3">The sequence shown here is derived from an EMBL/GenBank/DDBJ whole genome shotgun (WGS) entry which is preliminary data.</text>
</comment>
<organism evidence="3 4">
    <name type="scientific">Diploscapter pachys</name>
    <dbReference type="NCBI Taxonomy" id="2018661"/>
    <lineage>
        <taxon>Eukaryota</taxon>
        <taxon>Metazoa</taxon>
        <taxon>Ecdysozoa</taxon>
        <taxon>Nematoda</taxon>
        <taxon>Chromadorea</taxon>
        <taxon>Rhabditida</taxon>
        <taxon>Rhabditina</taxon>
        <taxon>Rhabditomorpha</taxon>
        <taxon>Rhabditoidea</taxon>
        <taxon>Rhabditidae</taxon>
        <taxon>Diploscapter</taxon>
    </lineage>
</organism>
<dbReference type="Proteomes" id="UP000218231">
    <property type="component" value="Unassembled WGS sequence"/>
</dbReference>
<evidence type="ECO:0000256" key="1">
    <source>
        <dbReference type="SAM" id="MobiDB-lite"/>
    </source>
</evidence>
<dbReference type="AlphaFoldDB" id="A0A2A2JTS6"/>
<dbReference type="EMBL" id="LIAE01010222">
    <property type="protein sequence ID" value="PAV65077.1"/>
    <property type="molecule type" value="Genomic_DNA"/>
</dbReference>
<accession>A0A2A2JTS6</accession>
<gene>
    <name evidence="3" type="ORF">WR25_20195</name>
</gene>